<accession>A0AA97P2A4</accession>
<reference evidence="2" key="1">
    <citation type="journal article" date="2012" name="PLoS Genet.">
        <title>Comparative analysis of the genomes of two field isolates of the rice blast fungus Magnaporthe oryzae.</title>
        <authorList>
            <person name="Xue M."/>
            <person name="Yang J."/>
            <person name="Li Z."/>
            <person name="Hu S."/>
            <person name="Yao N."/>
            <person name="Dean R.A."/>
            <person name="Zhao W."/>
            <person name="Shen M."/>
            <person name="Zhang H."/>
            <person name="Li C."/>
            <person name="Liu L."/>
            <person name="Cao L."/>
            <person name="Xu X."/>
            <person name="Xing Y."/>
            <person name="Hsiang T."/>
            <person name="Zhang Z."/>
            <person name="Xu J.R."/>
            <person name="Peng Y.L."/>
        </authorList>
    </citation>
    <scope>NUCLEOTIDE SEQUENCE</scope>
    <source>
        <strain evidence="2">Y34</strain>
    </source>
</reference>
<evidence type="ECO:0000256" key="1">
    <source>
        <dbReference type="SAM" id="MobiDB-lite"/>
    </source>
</evidence>
<organism evidence="2">
    <name type="scientific">Pyricularia oryzae (strain Y34)</name>
    <name type="common">Rice blast fungus</name>
    <name type="synonym">Magnaporthe oryzae</name>
    <dbReference type="NCBI Taxonomy" id="1143189"/>
    <lineage>
        <taxon>Eukaryota</taxon>
        <taxon>Fungi</taxon>
        <taxon>Dikarya</taxon>
        <taxon>Ascomycota</taxon>
        <taxon>Pezizomycotina</taxon>
        <taxon>Sordariomycetes</taxon>
        <taxon>Sordariomycetidae</taxon>
        <taxon>Magnaporthales</taxon>
        <taxon>Pyriculariaceae</taxon>
        <taxon>Pyricularia</taxon>
    </lineage>
</organism>
<protein>
    <submittedName>
        <fullName evidence="2">Uncharacterized protein</fullName>
    </submittedName>
</protein>
<dbReference type="EMBL" id="JH793320">
    <property type="protein sequence ID" value="ELQ40663.1"/>
    <property type="molecule type" value="Genomic_DNA"/>
</dbReference>
<evidence type="ECO:0000313" key="2">
    <source>
        <dbReference type="EMBL" id="ELQ40663.1"/>
    </source>
</evidence>
<name>A0AA97P2A4_PYRO3</name>
<sequence length="39" mass="4410">MTNEAMVPNGSKRFGDRNPQQLKMSSTQSSTQDIIYKGY</sequence>
<proteinExistence type="predicted"/>
<gene>
    <name evidence="2" type="ORF">OOU_Y34scaffold00405g9</name>
</gene>
<dbReference type="AlphaFoldDB" id="A0AA97P2A4"/>
<feature type="compositionally biased region" description="Polar residues" evidence="1">
    <location>
        <begin position="18"/>
        <end position="33"/>
    </location>
</feature>
<dbReference type="Proteomes" id="UP000011086">
    <property type="component" value="Unassembled WGS sequence"/>
</dbReference>
<feature type="region of interest" description="Disordered" evidence="1">
    <location>
        <begin position="1"/>
        <end position="39"/>
    </location>
</feature>